<proteinExistence type="inferred from homology"/>
<feature type="non-terminal residue" evidence="9">
    <location>
        <position position="105"/>
    </location>
</feature>
<evidence type="ECO:0000256" key="5">
    <source>
        <dbReference type="ARBA" id="ARBA00023239"/>
    </source>
</evidence>
<dbReference type="GO" id="GO:0009220">
    <property type="term" value="P:pyrimidine ribonucleotide biosynthetic process"/>
    <property type="evidence" value="ECO:0007669"/>
    <property type="project" value="UniProtKB-UniRule"/>
</dbReference>
<dbReference type="InterPro" id="IPR011060">
    <property type="entry name" value="RibuloseP-bd_barrel"/>
</dbReference>
<name>A0A9D1WA09_9SPHI</name>
<sequence>MNKEQLIEQIKKKKSFLCVGLDPDLEKLPDHLLDLEDPITAFNKEIIEATSDLCVAYKPNIAFFECYGERGWKSLRKTWELLPKDVLSIADAKRGDIGNTAARYA</sequence>
<keyword evidence="3" id="KW-0210">Decarboxylase</keyword>
<dbReference type="InterPro" id="IPR001754">
    <property type="entry name" value="OMPdeCOase_dom"/>
</dbReference>
<accession>A0A9D1WA09</accession>
<evidence type="ECO:0000256" key="7">
    <source>
        <dbReference type="NCBIfam" id="TIGR02127"/>
    </source>
</evidence>
<dbReference type="PANTHER" id="PTHR43375">
    <property type="entry name" value="OROTIDINE 5'-PHOSPHATE DECARBOXYLASE"/>
    <property type="match status" value="1"/>
</dbReference>
<dbReference type="GO" id="GO:0004590">
    <property type="term" value="F:orotidine-5'-phosphate decarboxylase activity"/>
    <property type="evidence" value="ECO:0007669"/>
    <property type="project" value="UniProtKB-UniRule"/>
</dbReference>
<keyword evidence="4" id="KW-0665">Pyrimidine biosynthesis</keyword>
<gene>
    <name evidence="9" type="primary">pyrF</name>
    <name evidence="9" type="ORF">H9853_09470</name>
</gene>
<dbReference type="GO" id="GO:0006207">
    <property type="term" value="P:'de novo' pyrimidine nucleobase biosynthetic process"/>
    <property type="evidence" value="ECO:0007669"/>
    <property type="project" value="InterPro"/>
</dbReference>
<comment type="pathway">
    <text evidence="1">Pyrimidine metabolism; UMP biosynthesis via de novo pathway; UMP from orotate: step 2/2.</text>
</comment>
<dbReference type="Gene3D" id="3.20.20.70">
    <property type="entry name" value="Aldolase class I"/>
    <property type="match status" value="1"/>
</dbReference>
<reference evidence="9" key="1">
    <citation type="journal article" date="2021" name="PeerJ">
        <title>Extensive microbial diversity within the chicken gut microbiome revealed by metagenomics and culture.</title>
        <authorList>
            <person name="Gilroy R."/>
            <person name="Ravi A."/>
            <person name="Getino M."/>
            <person name="Pursley I."/>
            <person name="Horton D.L."/>
            <person name="Alikhan N.F."/>
            <person name="Baker D."/>
            <person name="Gharbi K."/>
            <person name="Hall N."/>
            <person name="Watson M."/>
            <person name="Adriaenssens E.M."/>
            <person name="Foster-Nyarko E."/>
            <person name="Jarju S."/>
            <person name="Secka A."/>
            <person name="Antonio M."/>
            <person name="Oren A."/>
            <person name="Chaudhuri R.R."/>
            <person name="La Ragione R."/>
            <person name="Hildebrand F."/>
            <person name="Pallen M.J."/>
        </authorList>
    </citation>
    <scope>NUCLEOTIDE SEQUENCE</scope>
    <source>
        <strain evidence="9">1719</strain>
    </source>
</reference>
<dbReference type="SUPFAM" id="SSF51366">
    <property type="entry name" value="Ribulose-phoshate binding barrel"/>
    <property type="match status" value="1"/>
</dbReference>
<dbReference type="InterPro" id="IPR011995">
    <property type="entry name" value="OMPdecase_type-2"/>
</dbReference>
<organism evidence="9 10">
    <name type="scientific">Candidatus Sphingobacterium stercoripullorum</name>
    <dbReference type="NCBI Taxonomy" id="2838759"/>
    <lineage>
        <taxon>Bacteria</taxon>
        <taxon>Pseudomonadati</taxon>
        <taxon>Bacteroidota</taxon>
        <taxon>Sphingobacteriia</taxon>
        <taxon>Sphingobacteriales</taxon>
        <taxon>Sphingobacteriaceae</taxon>
        <taxon>Sphingobacterium</taxon>
    </lineage>
</organism>
<dbReference type="Pfam" id="PF00215">
    <property type="entry name" value="OMPdecase"/>
    <property type="match status" value="1"/>
</dbReference>
<evidence type="ECO:0000256" key="3">
    <source>
        <dbReference type="ARBA" id="ARBA00022793"/>
    </source>
</evidence>
<evidence type="ECO:0000256" key="6">
    <source>
        <dbReference type="ARBA" id="ARBA00049157"/>
    </source>
</evidence>
<evidence type="ECO:0000256" key="1">
    <source>
        <dbReference type="ARBA" id="ARBA00004861"/>
    </source>
</evidence>
<evidence type="ECO:0000259" key="8">
    <source>
        <dbReference type="Pfam" id="PF00215"/>
    </source>
</evidence>
<evidence type="ECO:0000313" key="9">
    <source>
        <dbReference type="EMBL" id="HIX55246.1"/>
    </source>
</evidence>
<dbReference type="InterPro" id="IPR013785">
    <property type="entry name" value="Aldolase_TIM"/>
</dbReference>
<comment type="caution">
    <text evidence="9">The sequence shown here is derived from an EMBL/GenBank/DDBJ whole genome shotgun (WGS) entry which is preliminary data.</text>
</comment>
<dbReference type="AlphaFoldDB" id="A0A9D1WA09"/>
<feature type="domain" description="Orotidine 5'-phosphate decarboxylase" evidence="8">
    <location>
        <begin position="17"/>
        <end position="105"/>
    </location>
</feature>
<dbReference type="EMBL" id="DXEZ01000262">
    <property type="protein sequence ID" value="HIX55246.1"/>
    <property type="molecule type" value="Genomic_DNA"/>
</dbReference>
<dbReference type="EC" id="4.1.1.23" evidence="7"/>
<comment type="similarity">
    <text evidence="2">Belongs to the OMP decarboxylase family. Type 2 subfamily.</text>
</comment>
<dbReference type="Proteomes" id="UP000824156">
    <property type="component" value="Unassembled WGS sequence"/>
</dbReference>
<comment type="catalytic activity">
    <reaction evidence="6">
        <text>orotidine 5'-phosphate + H(+) = UMP + CO2</text>
        <dbReference type="Rhea" id="RHEA:11596"/>
        <dbReference type="ChEBI" id="CHEBI:15378"/>
        <dbReference type="ChEBI" id="CHEBI:16526"/>
        <dbReference type="ChEBI" id="CHEBI:57538"/>
        <dbReference type="ChEBI" id="CHEBI:57865"/>
        <dbReference type="EC" id="4.1.1.23"/>
    </reaction>
</comment>
<dbReference type="NCBIfam" id="TIGR02127">
    <property type="entry name" value="pyrF_sub2"/>
    <property type="match status" value="1"/>
</dbReference>
<keyword evidence="5 9" id="KW-0456">Lyase</keyword>
<protein>
    <recommendedName>
        <fullName evidence="7">Orotidine-5'-phosphate decarboxylase</fullName>
        <ecNumber evidence="7">4.1.1.23</ecNumber>
    </recommendedName>
</protein>
<evidence type="ECO:0000313" key="10">
    <source>
        <dbReference type="Proteomes" id="UP000824156"/>
    </source>
</evidence>
<evidence type="ECO:0000256" key="4">
    <source>
        <dbReference type="ARBA" id="ARBA00022975"/>
    </source>
</evidence>
<dbReference type="PANTHER" id="PTHR43375:SF1">
    <property type="entry name" value="OROTIDINE 5'-PHOSPHATE DECARBOXYLASE"/>
    <property type="match status" value="1"/>
</dbReference>
<evidence type="ECO:0000256" key="2">
    <source>
        <dbReference type="ARBA" id="ARBA00008847"/>
    </source>
</evidence>
<reference evidence="9" key="2">
    <citation type="submission" date="2021-04" db="EMBL/GenBank/DDBJ databases">
        <authorList>
            <person name="Gilroy R."/>
        </authorList>
    </citation>
    <scope>NUCLEOTIDE SEQUENCE</scope>
    <source>
        <strain evidence="9">1719</strain>
    </source>
</reference>